<dbReference type="Proteomes" id="UP000053097">
    <property type="component" value="Unassembled WGS sequence"/>
</dbReference>
<evidence type="ECO:0000256" key="1">
    <source>
        <dbReference type="SAM" id="MobiDB-lite"/>
    </source>
</evidence>
<gene>
    <name evidence="2" type="ORF">X777_16908</name>
</gene>
<keyword evidence="3" id="KW-1185">Reference proteome</keyword>
<feature type="compositionally biased region" description="Low complexity" evidence="1">
    <location>
        <begin position="237"/>
        <end position="251"/>
    </location>
</feature>
<feature type="region of interest" description="Disordered" evidence="1">
    <location>
        <begin position="179"/>
        <end position="328"/>
    </location>
</feature>
<evidence type="ECO:0000313" key="2">
    <source>
        <dbReference type="EMBL" id="EZA58949.1"/>
    </source>
</evidence>
<feature type="compositionally biased region" description="Acidic residues" evidence="1">
    <location>
        <begin position="293"/>
        <end position="315"/>
    </location>
</feature>
<feature type="compositionally biased region" description="Basic and acidic residues" evidence="1">
    <location>
        <begin position="279"/>
        <end position="292"/>
    </location>
</feature>
<sequence>MAYDKCNLELDSSIGASSIPARVNIGRTSMRPDPKSVQQPLDSTIIVEFFRAITSRSRPPTIHHRATFAKEKSRRGSGAEEAGREVLNSSVRIVDKIYEAGGYGLSGPCTTESGHRLDSGSPFWKIHLDQDLLDTISAIYPEWFKDYTNSRAASTSSTSSSASGVQSCNENAAVVVVTERSGEHKIAKGDAKSKSKAKKADSHKDKDRNRKDPRRDVKDERDAGNGKKGTRSTPQQDKAAADAAGRKAAGAVPGSGTEMAEGNQSPPKAEVDDSPLQHAMDRNKESRAQSGEEEKDEVEEVKEEEEVEEEDEDEREGSLEPKNSGDRVLTLATAARNRFSLTMPTHSELNGTSSLSSASDRARRRLNSIVRQHTSVNTTHSSQFLRVCHLFN</sequence>
<protein>
    <submittedName>
        <fullName evidence="2">Uncharacterized protein</fullName>
    </submittedName>
</protein>
<accession>A0A026WV19</accession>
<feature type="compositionally biased region" description="Basic and acidic residues" evidence="1">
    <location>
        <begin position="316"/>
        <end position="325"/>
    </location>
</feature>
<dbReference type="EMBL" id="KK107111">
    <property type="protein sequence ID" value="EZA58949.1"/>
    <property type="molecule type" value="Genomic_DNA"/>
</dbReference>
<name>A0A026WV19_OOCBI</name>
<proteinExistence type="predicted"/>
<reference evidence="2 3" key="1">
    <citation type="journal article" date="2014" name="Curr. Biol.">
        <title>The genome of the clonal raider ant Cerapachys biroi.</title>
        <authorList>
            <person name="Oxley P.R."/>
            <person name="Ji L."/>
            <person name="Fetter-Pruneda I."/>
            <person name="McKenzie S.K."/>
            <person name="Li C."/>
            <person name="Hu H."/>
            <person name="Zhang G."/>
            <person name="Kronauer D.J."/>
        </authorList>
    </citation>
    <scope>NUCLEOTIDE SEQUENCE [LARGE SCALE GENOMIC DNA]</scope>
</reference>
<feature type="compositionally biased region" description="Basic and acidic residues" evidence="1">
    <location>
        <begin position="180"/>
        <end position="225"/>
    </location>
</feature>
<dbReference type="STRING" id="2015173.A0A026WV19"/>
<organism evidence="2 3">
    <name type="scientific">Ooceraea biroi</name>
    <name type="common">Clonal raider ant</name>
    <name type="synonym">Cerapachys biroi</name>
    <dbReference type="NCBI Taxonomy" id="2015173"/>
    <lineage>
        <taxon>Eukaryota</taxon>
        <taxon>Metazoa</taxon>
        <taxon>Ecdysozoa</taxon>
        <taxon>Arthropoda</taxon>
        <taxon>Hexapoda</taxon>
        <taxon>Insecta</taxon>
        <taxon>Pterygota</taxon>
        <taxon>Neoptera</taxon>
        <taxon>Endopterygota</taxon>
        <taxon>Hymenoptera</taxon>
        <taxon>Apocrita</taxon>
        <taxon>Aculeata</taxon>
        <taxon>Formicoidea</taxon>
        <taxon>Formicidae</taxon>
        <taxon>Dorylinae</taxon>
        <taxon>Ooceraea</taxon>
    </lineage>
</organism>
<evidence type="ECO:0000313" key="3">
    <source>
        <dbReference type="Proteomes" id="UP000053097"/>
    </source>
</evidence>
<dbReference type="AlphaFoldDB" id="A0A026WV19"/>